<dbReference type="OMA" id="FLHLQCY"/>
<dbReference type="EnsemblPlants" id="ORGLA09G0162200.1">
    <property type="protein sequence ID" value="ORGLA09G0162200.1"/>
    <property type="gene ID" value="ORGLA09G0162200"/>
</dbReference>
<accession>I1QRE3</accession>
<dbReference type="STRING" id="4538.I1QRE3"/>
<keyword evidence="3" id="KW-1185">Reference proteome</keyword>
<dbReference type="PANTHER" id="PTHR31972">
    <property type="entry name" value="EXPRESSED PROTEIN"/>
    <property type="match status" value="1"/>
</dbReference>
<proteinExistence type="predicted"/>
<dbReference type="eggNOG" id="KOG0907">
    <property type="taxonomic scope" value="Eukaryota"/>
</dbReference>
<dbReference type="PANTHER" id="PTHR31972:SF51">
    <property type="entry name" value="DUF868 DOMAIN-CONTAINING PROTEIN"/>
    <property type="match status" value="1"/>
</dbReference>
<dbReference type="Gramene" id="ORGLA09G0162200.1">
    <property type="protein sequence ID" value="ORGLA09G0162200.1"/>
    <property type="gene ID" value="ORGLA09G0162200"/>
</dbReference>
<dbReference type="InterPro" id="IPR008586">
    <property type="entry name" value="DUF868_pln"/>
</dbReference>
<reference evidence="2 3" key="2">
    <citation type="submission" date="2018-04" db="EMBL/GenBank/DDBJ databases">
        <title>OglaRS2 (Oryza glaberrima Reference Sequence Version 2).</title>
        <authorList>
            <person name="Zhang J."/>
            <person name="Kudrna D."/>
            <person name="Lee S."/>
            <person name="Talag J."/>
            <person name="Rajasekar S."/>
            <person name="Wing R.A."/>
        </authorList>
    </citation>
    <scope>NUCLEOTIDE SEQUENCE [LARGE SCALE GENOMIC DNA]</scope>
    <source>
        <strain evidence="2 3">cv. IRGC 96717</strain>
    </source>
</reference>
<dbReference type="HOGENOM" id="CLU_427874_0_0_1"/>
<dbReference type="Proteomes" id="UP000007306">
    <property type="component" value="Chromosome 9"/>
</dbReference>
<dbReference type="InterPro" id="IPR011676">
    <property type="entry name" value="DUF1618"/>
</dbReference>
<protein>
    <recommendedName>
        <fullName evidence="1">DUF1618 domain-containing protein</fullName>
    </recommendedName>
</protein>
<feature type="domain" description="DUF1618" evidence="1">
    <location>
        <begin position="435"/>
        <end position="576"/>
    </location>
</feature>
<organism evidence="2 3">
    <name type="scientific">Oryza glaberrima</name>
    <name type="common">African rice</name>
    <dbReference type="NCBI Taxonomy" id="4538"/>
    <lineage>
        <taxon>Eukaryota</taxon>
        <taxon>Viridiplantae</taxon>
        <taxon>Streptophyta</taxon>
        <taxon>Embryophyta</taxon>
        <taxon>Tracheophyta</taxon>
        <taxon>Spermatophyta</taxon>
        <taxon>Magnoliopsida</taxon>
        <taxon>Liliopsida</taxon>
        <taxon>Poales</taxon>
        <taxon>Poaceae</taxon>
        <taxon>BOP clade</taxon>
        <taxon>Oryzoideae</taxon>
        <taxon>Oryzeae</taxon>
        <taxon>Oryzinae</taxon>
        <taxon>Oryza</taxon>
    </lineage>
</organism>
<reference evidence="2" key="1">
    <citation type="submission" date="2015-06" db="UniProtKB">
        <authorList>
            <consortium name="EnsemblPlants"/>
        </authorList>
    </citation>
    <scope>IDENTIFICATION</scope>
</reference>
<evidence type="ECO:0000313" key="3">
    <source>
        <dbReference type="Proteomes" id="UP000007306"/>
    </source>
</evidence>
<name>I1QRE3_ORYGL</name>
<sequence>MRDFSCFGDGAVSLAASAAAAGAGAALDRSLQAATATVYKAALSSRKEILVRVMWTRTVAGAAPGGATGLAVAVDEASRSSPSPAAGSASAATPRRSAVALASSPQFLHKKRGTRSFVTEAGTVVAIYWDITDAKYPAAGSSSPEPTRDYYLAVVADGELAVLLGGGEAARELARRFAAAPRRALLSRREQLRAAPASPAAMAAAAVAHSTRCRFRADGAEHEVAVVCRGEEWGTRDGEVAVSIDGKKVVEARRVKWNFRGNRTAVLGDGAVVEVMWDVHDWWFGGGGGGGAQFMVKARDGDGDGDGGRVWMDEAATIADDIPPSLTRITHPGPMITFTNHEVAILHYIPEAQDINEPLISNKQHYIVTALSVNRFRPPGEYELHLYHSHTQQWSTTHFNLGATMPPLPGLSYFHHRTTNVINLTHQSPGLMAFVDLWRGLLLINVLQPAATPRYIPLPPPPKQGKVISGADPKDVRDIAVDLQGHINFVELEVDALRHKTDITGYISKDWTVAKWSCCINYESDDCCWHMDYKLNASDISHLMPPQLPNYCHPTKPSPTLERLHVGHPLLSLDNNGDDVYFMAKVDHRDYKAWVIHVDMRKRLVHEPTVFEGAPRTLGISHTYIQTAISNYLQPALGCK</sequence>
<evidence type="ECO:0000313" key="2">
    <source>
        <dbReference type="EnsemblPlants" id="ORGLA09G0162200.1"/>
    </source>
</evidence>
<dbReference type="AlphaFoldDB" id="I1QRE3"/>
<dbReference type="Pfam" id="PF05910">
    <property type="entry name" value="DUF868"/>
    <property type="match status" value="1"/>
</dbReference>
<dbReference type="Pfam" id="PF07762">
    <property type="entry name" value="DUF1618"/>
    <property type="match status" value="1"/>
</dbReference>
<evidence type="ECO:0000259" key="1">
    <source>
        <dbReference type="Pfam" id="PF07762"/>
    </source>
</evidence>